<name>A0AAX0RRE4_9BACI</name>
<sequence length="75" mass="8911">MYGELTINLFLIRMGGEFHQWNTGLQYGKLMNTVFTMHLTIRCNILYFMEENITLSREGVCLETKFIMQKGRKQQ</sequence>
<proteinExistence type="predicted"/>
<protein>
    <submittedName>
        <fullName evidence="1">Uncharacterized protein</fullName>
    </submittedName>
</protein>
<gene>
    <name evidence="1" type="ORF">CN689_17980</name>
</gene>
<reference evidence="1 2" key="1">
    <citation type="submission" date="2017-09" db="EMBL/GenBank/DDBJ databases">
        <title>Large-scale bioinformatics analysis of Bacillus genomes uncovers conserved roles of natural products in bacterial physiology.</title>
        <authorList>
            <consortium name="Agbiome Team Llc"/>
            <person name="Bleich R.M."/>
            <person name="Kirk G.J."/>
            <person name="Santa Maria K.C."/>
            <person name="Allen S.E."/>
            <person name="Farag S."/>
            <person name="Shank E.A."/>
            <person name="Bowers A."/>
        </authorList>
    </citation>
    <scope>NUCLEOTIDE SEQUENCE [LARGE SCALE GENOMIC DNA]</scope>
    <source>
        <strain evidence="1 2">AFS003229</strain>
    </source>
</reference>
<evidence type="ECO:0000313" key="1">
    <source>
        <dbReference type="EMBL" id="PEJ31176.1"/>
    </source>
</evidence>
<dbReference type="EMBL" id="NUEQ01000032">
    <property type="protein sequence ID" value="PEJ31176.1"/>
    <property type="molecule type" value="Genomic_DNA"/>
</dbReference>
<dbReference type="AlphaFoldDB" id="A0AAX0RRE4"/>
<evidence type="ECO:0000313" key="2">
    <source>
        <dbReference type="Proteomes" id="UP000220106"/>
    </source>
</evidence>
<organism evidence="1 2">
    <name type="scientific">Peribacillus butanolivorans</name>
    <dbReference type="NCBI Taxonomy" id="421767"/>
    <lineage>
        <taxon>Bacteria</taxon>
        <taxon>Bacillati</taxon>
        <taxon>Bacillota</taxon>
        <taxon>Bacilli</taxon>
        <taxon>Bacillales</taxon>
        <taxon>Bacillaceae</taxon>
        <taxon>Peribacillus</taxon>
    </lineage>
</organism>
<dbReference type="Proteomes" id="UP000220106">
    <property type="component" value="Unassembled WGS sequence"/>
</dbReference>
<accession>A0AAX0RRE4</accession>
<comment type="caution">
    <text evidence="1">The sequence shown here is derived from an EMBL/GenBank/DDBJ whole genome shotgun (WGS) entry which is preliminary data.</text>
</comment>